<dbReference type="RefSeq" id="WP_284329574.1">
    <property type="nucleotide sequence ID" value="NZ_BSUN01000003.1"/>
</dbReference>
<feature type="domain" description="AAA" evidence="1">
    <location>
        <begin position="5"/>
        <end position="179"/>
    </location>
</feature>
<dbReference type="EMBL" id="BSUN01000003">
    <property type="protein sequence ID" value="GMA37882.1"/>
    <property type="molecule type" value="Genomic_DNA"/>
</dbReference>
<dbReference type="SUPFAM" id="SSF52540">
    <property type="entry name" value="P-loop containing nucleoside triphosphate hydrolases"/>
    <property type="match status" value="1"/>
</dbReference>
<dbReference type="PANTHER" id="PTHR13696:SF99">
    <property type="entry name" value="COBYRINIC ACID AC-DIAMIDE SYNTHASE"/>
    <property type="match status" value="1"/>
</dbReference>
<evidence type="ECO:0000313" key="4">
    <source>
        <dbReference type="Proteomes" id="UP001157125"/>
    </source>
</evidence>
<dbReference type="PANTHER" id="PTHR13696">
    <property type="entry name" value="P-LOOP CONTAINING NUCLEOSIDE TRIPHOSPHATE HYDROLASE"/>
    <property type="match status" value="1"/>
</dbReference>
<keyword evidence="4" id="KW-1185">Reference proteome</keyword>
<reference evidence="2" key="3">
    <citation type="submission" date="2023-02" db="EMBL/GenBank/DDBJ databases">
        <authorList>
            <person name="Sun Q."/>
            <person name="Mori K."/>
        </authorList>
    </citation>
    <scope>NUCLEOTIDE SEQUENCE</scope>
    <source>
        <strain evidence="2">NBRC 112299</strain>
    </source>
</reference>
<dbReference type="EMBL" id="BSUN01000003">
    <property type="protein sequence ID" value="GMA37940.1"/>
    <property type="molecule type" value="Genomic_DNA"/>
</dbReference>
<organism evidence="2 4">
    <name type="scientific">Demequina litorisediminis</name>
    <dbReference type="NCBI Taxonomy" id="1849022"/>
    <lineage>
        <taxon>Bacteria</taxon>
        <taxon>Bacillati</taxon>
        <taxon>Actinomycetota</taxon>
        <taxon>Actinomycetes</taxon>
        <taxon>Micrococcales</taxon>
        <taxon>Demequinaceae</taxon>
        <taxon>Demequina</taxon>
    </lineage>
</organism>
<evidence type="ECO:0000313" key="2">
    <source>
        <dbReference type="EMBL" id="GMA37882.1"/>
    </source>
</evidence>
<proteinExistence type="predicted"/>
<reference evidence="2" key="1">
    <citation type="journal article" date="2014" name="Int. J. Syst. Evol. Microbiol.">
        <title>Complete genome of a new Firmicutes species belonging to the dominant human colonic microbiota ('Ruminococcus bicirculans') reveals two chromosomes and a selective capacity to utilize plant glucans.</title>
        <authorList>
            <consortium name="NISC Comparative Sequencing Program"/>
            <person name="Wegmann U."/>
            <person name="Louis P."/>
            <person name="Goesmann A."/>
            <person name="Henrissat B."/>
            <person name="Duncan S.H."/>
            <person name="Flint H.J."/>
        </authorList>
    </citation>
    <scope>NUCLEOTIDE SEQUENCE</scope>
    <source>
        <strain evidence="2">NBRC 112299</strain>
    </source>
</reference>
<dbReference type="CDD" id="cd02042">
    <property type="entry name" value="ParAB_family"/>
    <property type="match status" value="1"/>
</dbReference>
<evidence type="ECO:0000259" key="1">
    <source>
        <dbReference type="Pfam" id="PF13614"/>
    </source>
</evidence>
<dbReference type="InterPro" id="IPR025669">
    <property type="entry name" value="AAA_dom"/>
</dbReference>
<dbReference type="Gene3D" id="3.40.50.300">
    <property type="entry name" value="P-loop containing nucleotide triphosphate hydrolases"/>
    <property type="match status" value="1"/>
</dbReference>
<dbReference type="InterPro" id="IPR050678">
    <property type="entry name" value="DNA_Partitioning_ATPase"/>
</dbReference>
<evidence type="ECO:0000313" key="3">
    <source>
        <dbReference type="EMBL" id="GMA37940.1"/>
    </source>
</evidence>
<gene>
    <name evidence="2" type="ORF">GCM10025876_40860</name>
    <name evidence="3" type="ORF">GCM10025876_41440</name>
</gene>
<accession>A0ABQ6IMA3</accession>
<sequence length="201" mass="20503">MAIARSVVVAQGKGGVGKTSVACNVAGLAAASGLRVLLVDLDPQGNVARDLGMERGSGNDLLMALMAGATPPIVKDVRGGLDVVPGGPDIADLTAMAMSRAMRGEPGLSKNLNQSLASIAGNYDLILIDTPPGEKMLVEAAFGCAAAVVIPTRSDDASIDGLERVAERFIAARDTNPDLEARRSAAVRHGITLPPPRAISA</sequence>
<name>A0ABQ6IMA3_9MICO</name>
<reference evidence="4" key="2">
    <citation type="journal article" date="2019" name="Int. J. Syst. Evol. Microbiol.">
        <title>The Global Catalogue of Microorganisms (GCM) 10K type strain sequencing project: providing services to taxonomists for standard genome sequencing and annotation.</title>
        <authorList>
            <consortium name="The Broad Institute Genomics Platform"/>
            <consortium name="The Broad Institute Genome Sequencing Center for Infectious Disease"/>
            <person name="Wu L."/>
            <person name="Ma J."/>
        </authorList>
    </citation>
    <scope>NUCLEOTIDE SEQUENCE [LARGE SCALE GENOMIC DNA]</scope>
    <source>
        <strain evidence="4">NBRC 112299</strain>
    </source>
</reference>
<protein>
    <recommendedName>
        <fullName evidence="1">AAA domain-containing protein</fullName>
    </recommendedName>
</protein>
<dbReference type="Pfam" id="PF13614">
    <property type="entry name" value="AAA_31"/>
    <property type="match status" value="1"/>
</dbReference>
<dbReference type="Proteomes" id="UP001157125">
    <property type="component" value="Unassembled WGS sequence"/>
</dbReference>
<dbReference type="InterPro" id="IPR027417">
    <property type="entry name" value="P-loop_NTPase"/>
</dbReference>
<comment type="caution">
    <text evidence="2">The sequence shown here is derived from an EMBL/GenBank/DDBJ whole genome shotgun (WGS) entry which is preliminary data.</text>
</comment>